<evidence type="ECO:0000313" key="2">
    <source>
        <dbReference type="EMBL" id="AII11364.1"/>
    </source>
</evidence>
<gene>
    <name evidence="2" type="ORF">EP51_46030</name>
</gene>
<dbReference type="AlphaFoldDB" id="A0A076F6R0"/>
<dbReference type="GO" id="GO:0009898">
    <property type="term" value="C:cytoplasmic side of plasma membrane"/>
    <property type="evidence" value="ECO:0007669"/>
    <property type="project" value="TreeGrafter"/>
</dbReference>
<dbReference type="GO" id="GO:0051782">
    <property type="term" value="P:negative regulation of cell division"/>
    <property type="evidence" value="ECO:0007669"/>
    <property type="project" value="TreeGrafter"/>
</dbReference>
<protein>
    <recommendedName>
        <fullName evidence="4">CobQ/CobB/MinD/ParA nucleotide binding domain-containing protein</fullName>
    </recommendedName>
</protein>
<feature type="compositionally biased region" description="Low complexity" evidence="1">
    <location>
        <begin position="80"/>
        <end position="91"/>
    </location>
</feature>
<organism evidence="2 3">
    <name type="scientific">Rhodococcus opacus</name>
    <name type="common">Nocardia opaca</name>
    <dbReference type="NCBI Taxonomy" id="37919"/>
    <lineage>
        <taxon>Bacteria</taxon>
        <taxon>Bacillati</taxon>
        <taxon>Actinomycetota</taxon>
        <taxon>Actinomycetes</taxon>
        <taxon>Mycobacteriales</taxon>
        <taxon>Nocardiaceae</taxon>
        <taxon>Rhodococcus</taxon>
    </lineage>
</organism>
<feature type="region of interest" description="Disordered" evidence="1">
    <location>
        <begin position="70"/>
        <end position="109"/>
    </location>
</feature>
<dbReference type="GO" id="GO:0016887">
    <property type="term" value="F:ATP hydrolysis activity"/>
    <property type="evidence" value="ECO:0007669"/>
    <property type="project" value="TreeGrafter"/>
</dbReference>
<geneLocation type="plasmid" evidence="2 3">
    <name>pPDG4</name>
</geneLocation>
<dbReference type="EMBL" id="CP008951">
    <property type="protein sequence ID" value="AII11364.1"/>
    <property type="molecule type" value="Genomic_DNA"/>
</dbReference>
<dbReference type="InterPro" id="IPR050625">
    <property type="entry name" value="ParA/MinD_ATPase"/>
</dbReference>
<proteinExistence type="predicted"/>
<dbReference type="GO" id="GO:0005524">
    <property type="term" value="F:ATP binding"/>
    <property type="evidence" value="ECO:0007669"/>
    <property type="project" value="TreeGrafter"/>
</dbReference>
<dbReference type="PANTHER" id="PTHR43384:SF14">
    <property type="entry name" value="ESX-1 SECRETION-ASSOCIATED PROTEIN ESPI"/>
    <property type="match status" value="1"/>
</dbReference>
<evidence type="ECO:0008006" key="4">
    <source>
        <dbReference type="Google" id="ProtNLM"/>
    </source>
</evidence>
<reference evidence="2 3" key="1">
    <citation type="submission" date="2014-07" db="EMBL/GenBank/DDBJ databases">
        <title>Genome Sequence of Rhodococcus opacus Strain R7, a Biodegrader of Mono- and Polycyclic Aromatic Hydrocarbons.</title>
        <authorList>
            <person name="Di Gennaro P."/>
            <person name="Zampolli J."/>
            <person name="Presti I."/>
            <person name="Cappelletti M."/>
            <person name="D'Ursi P."/>
            <person name="Orro A."/>
            <person name="Mezzelani A."/>
            <person name="Milanesi L."/>
        </authorList>
    </citation>
    <scope>NUCLEOTIDE SEQUENCE [LARGE SCALE GENOMIC DNA]</scope>
    <source>
        <strain evidence="2 3">R7</strain>
        <plasmid evidence="2">pPDG4</plasmid>
    </source>
</reference>
<accession>A0A076F6R0</accession>
<dbReference type="RefSeq" id="WP_128644153.1">
    <property type="nucleotide sequence ID" value="NZ_CP008951.1"/>
</dbReference>
<dbReference type="Proteomes" id="UP000028488">
    <property type="component" value="Plasmid pPDG4"/>
</dbReference>
<keyword evidence="2" id="KW-0614">Plasmid</keyword>
<sequence length="469" mass="49269">MTPTIDVEITSETTARAILASAEVDPVDLQATETETLEAVVHRFLHSVAKDQNVDLEVVYRKGENSRHLTVLPNGKVEPRTPSTPIPTTAPTAPPPARAEDSSAPPTGPVVVAAEPLMYETQSEVVPHPQTPAPSRPQDPSQTRSRTPQYQGADEAVTGPLEALADLVAAPASPVASDPARLGLRGRLNAAFGLKLVPKEASLEMRLRDAQTIIAGPLPDRALIGVMQVKGGVGKTPLSIALTDSIATYRGSRRVVCADLGEVGGSFPDRVAVPPAHGSDALGLLAEITPAATDVRPTTLRQFLTQQPSGADVVIGGAAAPLGYDQAQALGMILSQHRDLIVADTGNSSLADSWQWVAGAAHVAVIPVPIRTDAAIGAQRTLKAFAAVRPDLLSRTVIVITDGPGDIPEDEHDIVERFSNLAVPVCRMPYEPLFAGGKRIALSQLRRQTRDALTVLASTAIGLMDRAAG</sequence>
<evidence type="ECO:0000313" key="3">
    <source>
        <dbReference type="Proteomes" id="UP000028488"/>
    </source>
</evidence>
<dbReference type="SUPFAM" id="SSF52540">
    <property type="entry name" value="P-loop containing nucleoside triphosphate hydrolases"/>
    <property type="match status" value="1"/>
</dbReference>
<dbReference type="InterPro" id="IPR027417">
    <property type="entry name" value="P-loop_NTPase"/>
</dbReference>
<feature type="compositionally biased region" description="Polar residues" evidence="1">
    <location>
        <begin position="138"/>
        <end position="150"/>
    </location>
</feature>
<evidence type="ECO:0000256" key="1">
    <source>
        <dbReference type="SAM" id="MobiDB-lite"/>
    </source>
</evidence>
<feature type="region of interest" description="Disordered" evidence="1">
    <location>
        <begin position="123"/>
        <end position="152"/>
    </location>
</feature>
<dbReference type="GO" id="GO:0005829">
    <property type="term" value="C:cytosol"/>
    <property type="evidence" value="ECO:0007669"/>
    <property type="project" value="TreeGrafter"/>
</dbReference>
<dbReference type="PANTHER" id="PTHR43384">
    <property type="entry name" value="SEPTUM SITE-DETERMINING PROTEIN MIND HOMOLOG, CHLOROPLASTIC-RELATED"/>
    <property type="match status" value="1"/>
</dbReference>
<name>A0A076F6R0_RHOOP</name>
<dbReference type="Gene3D" id="3.40.50.300">
    <property type="entry name" value="P-loop containing nucleotide triphosphate hydrolases"/>
    <property type="match status" value="1"/>
</dbReference>